<dbReference type="Gramene" id="PNW78649">
    <property type="protein sequence ID" value="PNW78649"/>
    <property type="gene ID" value="CHLRE_09g388372v5"/>
</dbReference>
<feature type="compositionally biased region" description="Gly residues" evidence="2">
    <location>
        <begin position="513"/>
        <end position="529"/>
    </location>
</feature>
<dbReference type="InParanoid" id="A0A2K3DDN5"/>
<dbReference type="RefSeq" id="XP_042921039.1">
    <property type="nucleotide sequence ID" value="XM_043065467.1"/>
</dbReference>
<feature type="region of interest" description="Disordered" evidence="2">
    <location>
        <begin position="587"/>
        <end position="644"/>
    </location>
</feature>
<feature type="region of interest" description="Disordered" evidence="2">
    <location>
        <begin position="1034"/>
        <end position="1097"/>
    </location>
</feature>
<feature type="region of interest" description="Disordered" evidence="2">
    <location>
        <begin position="1313"/>
        <end position="1344"/>
    </location>
</feature>
<dbReference type="EMBL" id="CM008970">
    <property type="protein sequence ID" value="PNW78649.1"/>
    <property type="molecule type" value="Genomic_DNA"/>
</dbReference>
<dbReference type="KEGG" id="cre:CHLRE_09g388372v5"/>
<feature type="region of interest" description="Disordered" evidence="2">
    <location>
        <begin position="346"/>
        <end position="385"/>
    </location>
</feature>
<feature type="region of interest" description="Disordered" evidence="2">
    <location>
        <begin position="31"/>
        <end position="74"/>
    </location>
</feature>
<feature type="compositionally biased region" description="Gly residues" evidence="2">
    <location>
        <begin position="1058"/>
        <end position="1075"/>
    </location>
</feature>
<feature type="region of interest" description="Disordered" evidence="2">
    <location>
        <begin position="170"/>
        <end position="224"/>
    </location>
</feature>
<accession>A0A2K3DDN5</accession>
<evidence type="ECO:0000256" key="1">
    <source>
        <dbReference type="ARBA" id="ARBA00022581"/>
    </source>
</evidence>
<feature type="compositionally biased region" description="Low complexity" evidence="2">
    <location>
        <begin position="356"/>
        <end position="374"/>
    </location>
</feature>
<dbReference type="PaxDb" id="3055-EDP02536"/>
<feature type="compositionally biased region" description="Basic and acidic residues" evidence="2">
    <location>
        <begin position="1076"/>
        <end position="1092"/>
    </location>
</feature>
<feature type="compositionally biased region" description="Low complexity" evidence="2">
    <location>
        <begin position="185"/>
        <end position="197"/>
    </location>
</feature>
<feature type="compositionally biased region" description="Pro residues" evidence="2">
    <location>
        <begin position="1034"/>
        <end position="1045"/>
    </location>
</feature>
<feature type="compositionally biased region" description="Basic and acidic residues" evidence="2">
    <location>
        <begin position="1315"/>
        <end position="1326"/>
    </location>
</feature>
<keyword evidence="4" id="KW-1185">Reference proteome</keyword>
<evidence type="ECO:0000313" key="4">
    <source>
        <dbReference type="Proteomes" id="UP000006906"/>
    </source>
</evidence>
<feature type="region of interest" description="Disordered" evidence="2">
    <location>
        <begin position="509"/>
        <end position="549"/>
    </location>
</feature>
<organism evidence="3 4">
    <name type="scientific">Chlamydomonas reinhardtii</name>
    <name type="common">Chlamydomonas smithii</name>
    <dbReference type="NCBI Taxonomy" id="3055"/>
    <lineage>
        <taxon>Eukaryota</taxon>
        <taxon>Viridiplantae</taxon>
        <taxon>Chlorophyta</taxon>
        <taxon>core chlorophytes</taxon>
        <taxon>Chlorophyceae</taxon>
        <taxon>CS clade</taxon>
        <taxon>Chlamydomonadales</taxon>
        <taxon>Chlamydomonadaceae</taxon>
        <taxon>Chlamydomonas</taxon>
    </lineage>
</organism>
<keyword evidence="1" id="KW-0945">Host-virus interaction</keyword>
<dbReference type="ExpressionAtlas" id="A0A2K3DDN5">
    <property type="expression patterns" value="baseline"/>
</dbReference>
<evidence type="ECO:0000256" key="2">
    <source>
        <dbReference type="SAM" id="MobiDB-lite"/>
    </source>
</evidence>
<dbReference type="GeneID" id="5720028"/>
<name>A0A2K3DDN5_CHLRE</name>
<dbReference type="Proteomes" id="UP000006906">
    <property type="component" value="Chromosome 9"/>
</dbReference>
<feature type="compositionally biased region" description="Low complexity" evidence="2">
    <location>
        <begin position="617"/>
        <end position="644"/>
    </location>
</feature>
<dbReference type="PANTHER" id="PTHR13037:SF24">
    <property type="entry name" value="POLYCOMB PROTEIN PCL-RELATED"/>
    <property type="match status" value="1"/>
</dbReference>
<dbReference type="OrthoDB" id="551148at2759"/>
<sequence>MQSPALAPSRGADIAMSCGSLAHTTCPSFCMRVPAPSAPPRPSPATQATAPTPPGPDPYPHRRRHSARAPPCASVPPHGLVVTVPEPLPSAAALPDEPPLRSELIDLTRAVQRCRTWQQLRRLYWRVRTRQGPMNMVGFFTRLAALVGPGLPQLLGEEGEEEAIMVTAEGPGQELRVPGQEAEDGAAAGREAGAGKAQRSRSRGPEGSPRGQQGPPVPSGPLQSHAERAALRQLVVRMMYDACSFTREHAAADLLDVMRRNPLPPWNMPAFAAYTQQQVAALQAAHQRGGAGLGTRAGAGVGVGAGGGAAAGRQVSFLEWLREHPEMWEHPYEAILDEHVHHWRASPGAGAGTTGADGADSAYGSGRSRSSSGRSGAGGTRSRQAPVCYGPHELSALVWAAARLRLPGAVAAEHLTWLLDDLLSASFGVMPDFDGRQLSQLAYSLSQLGPLAVPPPPWRRAFLAASRRRLFQMDAQSLANLSHALEPLRLSPDPPWLRDLLAATGAAMSITGPGQGLRGQGQGHGGQGQEQGQQRWGPAQRPGTLRPAPPELTQLAWALFSLRRRLHRPRDWADELLALSDTVLRAGAPLAPPPPPSATEGAAGRAPWRQSSGAGGSTTSASTTSSASTVSNGSGSSSAAADGGHNPYAPLGAVELIERLQPMLAPAGAVLQPWQLQELRREMEAACLRPWPRLPPPPPPPRRWASAPAALDEAPLDSDVADPGSSGAWQNVELESGAGEDGAWIDGSDAQALVRLLQAQSEPRNVLALWLLQQQPAVVLLLRRSVGTAAATAPGAGPGSEPGPDSEPAWLLAAAADDSDTDALDVPGGLGRGGVSGGVRAVASGMVSAAAQEQAWTLDHHSGDVTGRDAEVWASVLRGYSQQQQQQQQVQQNPKQQQRRQQRLLDRLHVGCWPGPEWLEALASASAAQLRRYNFRAQSLGIILWALADLGYSPQPGWLQPWLRRAAELEQDFRAQNLVSLLRALANWRELPDGVASAALRRCALRLLPSMPPRELQLTALALAHLAEVPASPPLPGASSAPPPSLFDARNAEPDRGTGAGGDGGRVAGRGGQAHGRGDRSGRVSRNGRGEEQSGPGLFVTAEEAGARQLQASSPLGNSAAGAATAAAVSAGGGGSGSGLQPHRVLEREVGRLMLARAVQVSPAYRPHHLASLLRTLLALRLHLAPPPQQPRSSPASGGSGRNPGPDPRPGPARSAAAIRSDVEAAGADGRQGGPGPLDAAALQALLLASVPALEELQRSCNGGSASYGLGADAGRPRPQPTQGWRATRRSELKELGAAALDAARAVVAATTPVAEKRGSSERDGDNAGGVASEKDGSAGGELADPEAVAAALLPVRWWRAYMAALRALEQSAAG</sequence>
<reference evidence="3 4" key="1">
    <citation type="journal article" date="2007" name="Science">
        <title>The Chlamydomonas genome reveals the evolution of key animal and plant functions.</title>
        <authorList>
            <person name="Merchant S.S."/>
            <person name="Prochnik S.E."/>
            <person name="Vallon O."/>
            <person name="Harris E.H."/>
            <person name="Karpowicz S.J."/>
            <person name="Witman G.B."/>
            <person name="Terry A."/>
            <person name="Salamov A."/>
            <person name="Fritz-Laylin L.K."/>
            <person name="Marechal-Drouard L."/>
            <person name="Marshall W.F."/>
            <person name="Qu L.H."/>
            <person name="Nelson D.R."/>
            <person name="Sanderfoot A.A."/>
            <person name="Spalding M.H."/>
            <person name="Kapitonov V.V."/>
            <person name="Ren Q."/>
            <person name="Ferris P."/>
            <person name="Lindquist E."/>
            <person name="Shapiro H."/>
            <person name="Lucas S.M."/>
            <person name="Grimwood J."/>
            <person name="Schmutz J."/>
            <person name="Cardol P."/>
            <person name="Cerutti H."/>
            <person name="Chanfreau G."/>
            <person name="Chen C.L."/>
            <person name="Cognat V."/>
            <person name="Croft M.T."/>
            <person name="Dent R."/>
            <person name="Dutcher S."/>
            <person name="Fernandez E."/>
            <person name="Fukuzawa H."/>
            <person name="Gonzalez-Ballester D."/>
            <person name="Gonzalez-Halphen D."/>
            <person name="Hallmann A."/>
            <person name="Hanikenne M."/>
            <person name="Hippler M."/>
            <person name="Inwood W."/>
            <person name="Jabbari K."/>
            <person name="Kalanon M."/>
            <person name="Kuras R."/>
            <person name="Lefebvre P.A."/>
            <person name="Lemaire S.D."/>
            <person name="Lobanov A.V."/>
            <person name="Lohr M."/>
            <person name="Manuell A."/>
            <person name="Meier I."/>
            <person name="Mets L."/>
            <person name="Mittag M."/>
            <person name="Mittelmeier T."/>
            <person name="Moroney J.V."/>
            <person name="Moseley J."/>
            <person name="Napoli C."/>
            <person name="Nedelcu A.M."/>
            <person name="Niyogi K."/>
            <person name="Novoselov S.V."/>
            <person name="Paulsen I.T."/>
            <person name="Pazour G."/>
            <person name="Purton S."/>
            <person name="Ral J.P."/>
            <person name="Riano-Pachon D.M."/>
            <person name="Riekhof W."/>
            <person name="Rymarquis L."/>
            <person name="Schroda M."/>
            <person name="Stern D."/>
            <person name="Umen J."/>
            <person name="Willows R."/>
            <person name="Wilson N."/>
            <person name="Zimmer S.L."/>
            <person name="Allmer J."/>
            <person name="Balk J."/>
            <person name="Bisova K."/>
            <person name="Chen C.J."/>
            <person name="Elias M."/>
            <person name="Gendler K."/>
            <person name="Hauser C."/>
            <person name="Lamb M.R."/>
            <person name="Ledford H."/>
            <person name="Long J.C."/>
            <person name="Minagawa J."/>
            <person name="Page M.D."/>
            <person name="Pan J."/>
            <person name="Pootakham W."/>
            <person name="Roje S."/>
            <person name="Rose A."/>
            <person name="Stahlberg E."/>
            <person name="Terauchi A.M."/>
            <person name="Yang P."/>
            <person name="Ball S."/>
            <person name="Bowler C."/>
            <person name="Dieckmann C.L."/>
            <person name="Gladyshev V.N."/>
            <person name="Green P."/>
            <person name="Jorgensen R."/>
            <person name="Mayfield S."/>
            <person name="Mueller-Roeber B."/>
            <person name="Rajamani S."/>
            <person name="Sayre R.T."/>
            <person name="Brokstein P."/>
            <person name="Dubchak I."/>
            <person name="Goodstein D."/>
            <person name="Hornick L."/>
            <person name="Huang Y.W."/>
            <person name="Jhaveri J."/>
            <person name="Luo Y."/>
            <person name="Martinez D."/>
            <person name="Ngau W.C."/>
            <person name="Otillar B."/>
            <person name="Poliakov A."/>
            <person name="Porter A."/>
            <person name="Szajkowski L."/>
            <person name="Werner G."/>
            <person name="Zhou K."/>
            <person name="Grigoriev I.V."/>
            <person name="Rokhsar D.S."/>
            <person name="Grossman A.R."/>
        </authorList>
    </citation>
    <scope>NUCLEOTIDE SEQUENCE [LARGE SCALE GENOMIC DNA]</scope>
    <source>
        <strain evidence="4">CC-503</strain>
    </source>
</reference>
<feature type="region of interest" description="Disordered" evidence="2">
    <location>
        <begin position="1185"/>
        <end position="1217"/>
    </location>
</feature>
<protein>
    <submittedName>
        <fullName evidence="3">Uncharacterized protein</fullName>
    </submittedName>
</protein>
<dbReference type="PANTHER" id="PTHR13037">
    <property type="entry name" value="FORMIN"/>
    <property type="match status" value="1"/>
</dbReference>
<proteinExistence type="predicted"/>
<evidence type="ECO:0000313" key="3">
    <source>
        <dbReference type="EMBL" id="PNW78649.1"/>
    </source>
</evidence>
<gene>
    <name evidence="3" type="ORF">CHLRE_09g388372v5</name>
</gene>